<dbReference type="Proteomes" id="UP000034883">
    <property type="component" value="Chromosome"/>
</dbReference>
<dbReference type="KEGG" id="samy:DB32_008026"/>
<feature type="domain" description="YchJ-like middle NTF2-like" evidence="1">
    <location>
        <begin position="31"/>
        <end position="134"/>
    </location>
</feature>
<dbReference type="EMBL" id="CP011125">
    <property type="protein sequence ID" value="AKF10877.1"/>
    <property type="molecule type" value="Genomic_DNA"/>
</dbReference>
<reference evidence="2 3" key="1">
    <citation type="submission" date="2015-03" db="EMBL/GenBank/DDBJ databases">
        <title>Genome assembly of Sandaracinus amylolyticus DSM 53668.</title>
        <authorList>
            <person name="Sharma G."/>
            <person name="Subramanian S."/>
        </authorList>
    </citation>
    <scope>NUCLEOTIDE SEQUENCE [LARGE SCALE GENOMIC DNA]</scope>
    <source>
        <strain evidence="2 3">DSM 53668</strain>
    </source>
</reference>
<name>A0A0F6W9L9_9BACT</name>
<evidence type="ECO:0000313" key="2">
    <source>
        <dbReference type="EMBL" id="AKF10877.1"/>
    </source>
</evidence>
<protein>
    <recommendedName>
        <fullName evidence="1">YchJ-like middle NTF2-like domain-containing protein</fullName>
    </recommendedName>
</protein>
<dbReference type="InterPro" id="IPR048469">
    <property type="entry name" value="YchJ-like_M"/>
</dbReference>
<dbReference type="Gene3D" id="3.10.450.50">
    <property type="match status" value="1"/>
</dbReference>
<dbReference type="SUPFAM" id="SSF54427">
    <property type="entry name" value="NTF2-like"/>
    <property type="match status" value="1"/>
</dbReference>
<dbReference type="Pfam" id="PF17775">
    <property type="entry name" value="YchJ_M-like"/>
    <property type="match status" value="1"/>
</dbReference>
<sequence>MRRPDDACPCGSNATYAMCCAPFHAGAEPPDAERLMRARYAAFALGEPRFLYRTLHRDHEDRARPERDFVASLEKHVKRARYRGLRILDRDGPDADGIARVLFAVDVAVAGRDASFVELSSFAVDDGGWRYVGGRSMPKRAAGDLDALRIATFSVASR</sequence>
<accession>A0A0F6W9L9</accession>
<dbReference type="InterPro" id="IPR004027">
    <property type="entry name" value="SEC_C_motif"/>
</dbReference>
<dbReference type="AlphaFoldDB" id="A0A0F6W9L9"/>
<evidence type="ECO:0000259" key="1">
    <source>
        <dbReference type="Pfam" id="PF17775"/>
    </source>
</evidence>
<dbReference type="Pfam" id="PF02810">
    <property type="entry name" value="SEC-C"/>
    <property type="match status" value="1"/>
</dbReference>
<proteinExistence type="predicted"/>
<evidence type="ECO:0000313" key="3">
    <source>
        <dbReference type="Proteomes" id="UP000034883"/>
    </source>
</evidence>
<dbReference type="RefSeq" id="WP_169791699.1">
    <property type="nucleotide sequence ID" value="NZ_CP011125.1"/>
</dbReference>
<organism evidence="2 3">
    <name type="scientific">Sandaracinus amylolyticus</name>
    <dbReference type="NCBI Taxonomy" id="927083"/>
    <lineage>
        <taxon>Bacteria</taxon>
        <taxon>Pseudomonadati</taxon>
        <taxon>Myxococcota</taxon>
        <taxon>Polyangia</taxon>
        <taxon>Polyangiales</taxon>
        <taxon>Sandaracinaceae</taxon>
        <taxon>Sandaracinus</taxon>
    </lineage>
</organism>
<gene>
    <name evidence="2" type="ORF">DB32_008026</name>
</gene>
<dbReference type="InterPro" id="IPR032710">
    <property type="entry name" value="NTF2-like_dom_sf"/>
</dbReference>
<keyword evidence="3" id="KW-1185">Reference proteome</keyword>